<keyword evidence="3" id="KW-1185">Reference proteome</keyword>
<dbReference type="EnsemblProtists" id="HpaT813531">
    <property type="protein sequence ID" value="HpaP813531"/>
    <property type="gene ID" value="HpaG813531"/>
</dbReference>
<protein>
    <submittedName>
        <fullName evidence="2">Uncharacterized protein</fullName>
    </submittedName>
</protein>
<dbReference type="eggNOG" id="KOG0428">
    <property type="taxonomic scope" value="Eukaryota"/>
</dbReference>
<feature type="region of interest" description="Disordered" evidence="1">
    <location>
        <begin position="68"/>
        <end position="102"/>
    </location>
</feature>
<evidence type="ECO:0000313" key="3">
    <source>
        <dbReference type="Proteomes" id="UP000011713"/>
    </source>
</evidence>
<dbReference type="AlphaFoldDB" id="M4C364"/>
<dbReference type="VEuPathDB" id="FungiDB:HpaG813531"/>
<accession>M4C364</accession>
<dbReference type="HOGENOM" id="CLU_1622162_0_0_1"/>
<evidence type="ECO:0000256" key="1">
    <source>
        <dbReference type="SAM" id="MobiDB-lite"/>
    </source>
</evidence>
<dbReference type="InParanoid" id="M4C364"/>
<organism evidence="2 3">
    <name type="scientific">Hyaloperonospora arabidopsidis (strain Emoy2)</name>
    <name type="common">Downy mildew agent</name>
    <name type="synonym">Peronospora arabidopsidis</name>
    <dbReference type="NCBI Taxonomy" id="559515"/>
    <lineage>
        <taxon>Eukaryota</taxon>
        <taxon>Sar</taxon>
        <taxon>Stramenopiles</taxon>
        <taxon>Oomycota</taxon>
        <taxon>Peronosporomycetes</taxon>
        <taxon>Peronosporales</taxon>
        <taxon>Peronosporaceae</taxon>
        <taxon>Hyaloperonospora</taxon>
    </lineage>
</organism>
<evidence type="ECO:0000313" key="2">
    <source>
        <dbReference type="EnsemblProtists" id="HpaP813531"/>
    </source>
</evidence>
<name>M4C364_HYAAE</name>
<sequence length="164" mass="17596">MPTKGEGAIGALDFSANERKRLAKLSVNFKCETCGQVADLLPDLVSEEGDEKKSSKYAEQIAQLHIHGLESTSPASAASDEKKAATATTENSEHGLQEATATSVVAQSRGEVQNEASLNPMATSSEVKASTDEKHKGRQWLNLVRMLTRRSLHLELAKTCALCA</sequence>
<dbReference type="EMBL" id="JH598151">
    <property type="status" value="NOT_ANNOTATED_CDS"/>
    <property type="molecule type" value="Genomic_DNA"/>
</dbReference>
<dbReference type="Proteomes" id="UP000011713">
    <property type="component" value="Unassembled WGS sequence"/>
</dbReference>
<reference evidence="3" key="1">
    <citation type="journal article" date="2010" name="Science">
        <title>Signatures of adaptation to obligate biotrophy in the Hyaloperonospora arabidopsidis genome.</title>
        <authorList>
            <person name="Baxter L."/>
            <person name="Tripathy S."/>
            <person name="Ishaque N."/>
            <person name="Boot N."/>
            <person name="Cabral A."/>
            <person name="Kemen E."/>
            <person name="Thines M."/>
            <person name="Ah-Fong A."/>
            <person name="Anderson R."/>
            <person name="Badejoko W."/>
            <person name="Bittner-Eddy P."/>
            <person name="Boore J.L."/>
            <person name="Chibucos M.C."/>
            <person name="Coates M."/>
            <person name="Dehal P."/>
            <person name="Delehaunty K."/>
            <person name="Dong S."/>
            <person name="Downton P."/>
            <person name="Dumas B."/>
            <person name="Fabro G."/>
            <person name="Fronick C."/>
            <person name="Fuerstenberg S.I."/>
            <person name="Fulton L."/>
            <person name="Gaulin E."/>
            <person name="Govers F."/>
            <person name="Hughes L."/>
            <person name="Humphray S."/>
            <person name="Jiang R.H."/>
            <person name="Judelson H."/>
            <person name="Kamoun S."/>
            <person name="Kyung K."/>
            <person name="Meijer H."/>
            <person name="Minx P."/>
            <person name="Morris P."/>
            <person name="Nelson J."/>
            <person name="Phuntumart V."/>
            <person name="Qutob D."/>
            <person name="Rehmany A."/>
            <person name="Rougon-Cardoso A."/>
            <person name="Ryden P."/>
            <person name="Torto-Alalibo T."/>
            <person name="Studholme D."/>
            <person name="Wang Y."/>
            <person name="Win J."/>
            <person name="Wood J."/>
            <person name="Clifton S.W."/>
            <person name="Rogers J."/>
            <person name="Van den Ackerveken G."/>
            <person name="Jones J.D."/>
            <person name="McDowell J.M."/>
            <person name="Beynon J."/>
            <person name="Tyler B.M."/>
        </authorList>
    </citation>
    <scope>NUCLEOTIDE SEQUENCE [LARGE SCALE GENOMIC DNA]</scope>
    <source>
        <strain evidence="3">Emoy2</strain>
    </source>
</reference>
<reference evidence="2" key="2">
    <citation type="submission" date="2015-06" db="UniProtKB">
        <authorList>
            <consortium name="EnsemblProtists"/>
        </authorList>
    </citation>
    <scope>IDENTIFICATION</scope>
    <source>
        <strain evidence="2">Emoy2</strain>
    </source>
</reference>
<dbReference type="STRING" id="559515.M4C364"/>
<proteinExistence type="predicted"/>